<dbReference type="AlphaFoldDB" id="A0A1F4XFD4"/>
<evidence type="ECO:0000256" key="1">
    <source>
        <dbReference type="SAM" id="Phobius"/>
    </source>
</evidence>
<evidence type="ECO:0000313" key="3">
    <source>
        <dbReference type="Proteomes" id="UP000176185"/>
    </source>
</evidence>
<keyword evidence="1" id="KW-0472">Membrane</keyword>
<keyword evidence="1" id="KW-0812">Transmembrane</keyword>
<keyword evidence="1" id="KW-1133">Transmembrane helix</keyword>
<organism evidence="2 3">
    <name type="scientific">Candidatus Adlerbacteria bacterium RIFCSPLOWO2_01_FULL_51_16</name>
    <dbReference type="NCBI Taxonomy" id="1797243"/>
    <lineage>
        <taxon>Bacteria</taxon>
        <taxon>Candidatus Adleribacteriota</taxon>
    </lineage>
</organism>
<feature type="transmembrane region" description="Helical" evidence="1">
    <location>
        <begin position="32"/>
        <end position="55"/>
    </location>
</feature>
<dbReference type="EMBL" id="MEWX01000026">
    <property type="protein sequence ID" value="OGC80294.1"/>
    <property type="molecule type" value="Genomic_DNA"/>
</dbReference>
<proteinExistence type="predicted"/>
<dbReference type="Proteomes" id="UP000176185">
    <property type="component" value="Unassembled WGS sequence"/>
</dbReference>
<name>A0A1F4XFD4_9BACT</name>
<reference evidence="2 3" key="1">
    <citation type="journal article" date="2016" name="Nat. Commun.">
        <title>Thousands of microbial genomes shed light on interconnected biogeochemical processes in an aquifer system.</title>
        <authorList>
            <person name="Anantharaman K."/>
            <person name="Brown C.T."/>
            <person name="Hug L.A."/>
            <person name="Sharon I."/>
            <person name="Castelle C.J."/>
            <person name="Probst A.J."/>
            <person name="Thomas B.C."/>
            <person name="Singh A."/>
            <person name="Wilkins M.J."/>
            <person name="Karaoz U."/>
            <person name="Brodie E.L."/>
            <person name="Williams K.H."/>
            <person name="Hubbard S.S."/>
            <person name="Banfield J.F."/>
        </authorList>
    </citation>
    <scope>NUCLEOTIDE SEQUENCE [LARGE SCALE GENOMIC DNA]</scope>
</reference>
<sequence>MTYLLGVIGPIAMLFWIPPLAAEIGEGNTAATWFAGIILTIMLVPVVWTVVRFTLTMPKLKNAKWWD</sequence>
<gene>
    <name evidence="2" type="ORF">A2943_00260</name>
</gene>
<comment type="caution">
    <text evidence="2">The sequence shown here is derived from an EMBL/GenBank/DDBJ whole genome shotgun (WGS) entry which is preliminary data.</text>
</comment>
<protein>
    <submittedName>
        <fullName evidence="2">Uncharacterized protein</fullName>
    </submittedName>
</protein>
<evidence type="ECO:0000313" key="2">
    <source>
        <dbReference type="EMBL" id="OGC80294.1"/>
    </source>
</evidence>
<accession>A0A1F4XFD4</accession>